<dbReference type="Proteomes" id="UP001222800">
    <property type="component" value="Chromosome"/>
</dbReference>
<dbReference type="RefSeq" id="WP_277731713.1">
    <property type="nucleotide sequence ID" value="NZ_CP120733.1"/>
</dbReference>
<evidence type="ECO:0000313" key="2">
    <source>
        <dbReference type="EMBL" id="WFD09770.1"/>
    </source>
</evidence>
<dbReference type="InterPro" id="IPR010982">
    <property type="entry name" value="Lambda_DNA-bd_dom_sf"/>
</dbReference>
<feature type="domain" description="HTH cro/C1-type" evidence="1">
    <location>
        <begin position="7"/>
        <end position="61"/>
    </location>
</feature>
<gene>
    <name evidence="2" type="ORF">P4S50_15435</name>
</gene>
<reference evidence="2 3" key="1">
    <citation type="submission" date="2023-03" db="EMBL/GenBank/DDBJ databases">
        <title>Complete genome sequence of Tepidibacter sp. SWIR-1, isolated from a deep-sea hydrothermal vent.</title>
        <authorList>
            <person name="Li X."/>
        </authorList>
    </citation>
    <scope>NUCLEOTIDE SEQUENCE [LARGE SCALE GENOMIC DNA]</scope>
    <source>
        <strain evidence="2 3">SWIR-1</strain>
    </source>
</reference>
<name>A0ABY8EA40_9FIRM</name>
<dbReference type="Pfam" id="PF01381">
    <property type="entry name" value="HTH_3"/>
    <property type="match status" value="1"/>
</dbReference>
<dbReference type="SUPFAM" id="SSF47413">
    <property type="entry name" value="lambda repressor-like DNA-binding domains"/>
    <property type="match status" value="1"/>
</dbReference>
<protein>
    <submittedName>
        <fullName evidence="2">Helix-turn-helix transcriptional regulator</fullName>
    </submittedName>
</protein>
<sequence length="178" mass="20837">MCYRVLMKRERKRKHLSQEQFSILLNVSQSDISEWEAGKRQIPIDIKKRIPDILDSSRLRLEIVNELDADLIVTPYYSGIKSDLIRLIAKNIEEEEESIKAQKELFNIVLENMTGKEYTKEQIEKISDLMEQIADPVGWKRMLLVGVEEEIGIPIKSINKRIQRKVISKSYAQTRGRH</sequence>
<dbReference type="EMBL" id="CP120733">
    <property type="protein sequence ID" value="WFD09770.1"/>
    <property type="molecule type" value="Genomic_DNA"/>
</dbReference>
<accession>A0ABY8EA40</accession>
<proteinExistence type="predicted"/>
<keyword evidence="3" id="KW-1185">Reference proteome</keyword>
<dbReference type="InterPro" id="IPR001387">
    <property type="entry name" value="Cro/C1-type_HTH"/>
</dbReference>
<dbReference type="CDD" id="cd00093">
    <property type="entry name" value="HTH_XRE"/>
    <property type="match status" value="1"/>
</dbReference>
<evidence type="ECO:0000313" key="3">
    <source>
        <dbReference type="Proteomes" id="UP001222800"/>
    </source>
</evidence>
<evidence type="ECO:0000259" key="1">
    <source>
        <dbReference type="PROSITE" id="PS50943"/>
    </source>
</evidence>
<dbReference type="SMART" id="SM00530">
    <property type="entry name" value="HTH_XRE"/>
    <property type="match status" value="1"/>
</dbReference>
<dbReference type="PROSITE" id="PS50943">
    <property type="entry name" value="HTH_CROC1"/>
    <property type="match status" value="1"/>
</dbReference>
<dbReference type="Gene3D" id="1.10.260.40">
    <property type="entry name" value="lambda repressor-like DNA-binding domains"/>
    <property type="match status" value="1"/>
</dbReference>
<organism evidence="2 3">
    <name type="scientific">Tepidibacter hydrothermalis</name>
    <dbReference type="NCBI Taxonomy" id="3036126"/>
    <lineage>
        <taxon>Bacteria</taxon>
        <taxon>Bacillati</taxon>
        <taxon>Bacillota</taxon>
        <taxon>Clostridia</taxon>
        <taxon>Peptostreptococcales</taxon>
        <taxon>Peptostreptococcaceae</taxon>
        <taxon>Tepidibacter</taxon>
    </lineage>
</organism>